<dbReference type="EMBL" id="CM037159">
    <property type="protein sequence ID" value="KAH7867142.1"/>
    <property type="molecule type" value="Genomic_DNA"/>
</dbReference>
<organism evidence="1 2">
    <name type="scientific">Vaccinium darrowii</name>
    <dbReference type="NCBI Taxonomy" id="229202"/>
    <lineage>
        <taxon>Eukaryota</taxon>
        <taxon>Viridiplantae</taxon>
        <taxon>Streptophyta</taxon>
        <taxon>Embryophyta</taxon>
        <taxon>Tracheophyta</taxon>
        <taxon>Spermatophyta</taxon>
        <taxon>Magnoliopsida</taxon>
        <taxon>eudicotyledons</taxon>
        <taxon>Gunneridae</taxon>
        <taxon>Pentapetalae</taxon>
        <taxon>asterids</taxon>
        <taxon>Ericales</taxon>
        <taxon>Ericaceae</taxon>
        <taxon>Vaccinioideae</taxon>
        <taxon>Vaccinieae</taxon>
        <taxon>Vaccinium</taxon>
    </lineage>
</organism>
<gene>
    <name evidence="1" type="ORF">Vadar_029371</name>
</gene>
<reference evidence="1 2" key="1">
    <citation type="journal article" date="2021" name="Hortic Res">
        <title>High-quality reference genome and annotation aids understanding of berry development for evergreen blueberry (Vaccinium darrowii).</title>
        <authorList>
            <person name="Yu J."/>
            <person name="Hulse-Kemp A.M."/>
            <person name="Babiker E."/>
            <person name="Staton M."/>
        </authorList>
    </citation>
    <scope>NUCLEOTIDE SEQUENCE [LARGE SCALE GENOMIC DNA]</scope>
    <source>
        <strain evidence="2">cv. NJ 8807/NJ 8810</strain>
        <tissue evidence="1">Young leaf</tissue>
    </source>
</reference>
<proteinExistence type="predicted"/>
<keyword evidence="2" id="KW-1185">Reference proteome</keyword>
<dbReference type="Proteomes" id="UP000828048">
    <property type="component" value="Chromosome 9"/>
</dbReference>
<comment type="caution">
    <text evidence="1">The sequence shown here is derived from an EMBL/GenBank/DDBJ whole genome shotgun (WGS) entry which is preliminary data.</text>
</comment>
<name>A0ACB7ZMM2_9ERIC</name>
<accession>A0ACB7ZMM2</accession>
<protein>
    <submittedName>
        <fullName evidence="1">Uncharacterized protein</fullName>
    </submittedName>
</protein>
<sequence length="336" mass="38148">MEESSHGPNGAESTAEEADLLRRSTKKYKRHRDEKENEESVKENEKSDMVMEDLGVDLTGVGNQKQSVNNIPAAISFKAALTNDQAHLYEGSDDEEELEDEIPEPVVVKPWPSLDVSKDELQKLRRPWRKALIVKLLGRTVGYRVLRQRVEQAWKLRGNFQMVDLEEGYYLVRFATKEDYHHVLFYGPWTILGHYLTAQKWKPDFVPSREGISSTMVWVRFPQLPIEYFDKDFLLRLGNCIGKAVKVDVPSSKSERGKFARVCVQLDLTQSLISKVTVRSLDYCVEYEGLHSICFECGKYGHQKDTCPNLVVSKPQNTDMGGTSGGTSEPAAGSKR</sequence>
<evidence type="ECO:0000313" key="2">
    <source>
        <dbReference type="Proteomes" id="UP000828048"/>
    </source>
</evidence>
<evidence type="ECO:0000313" key="1">
    <source>
        <dbReference type="EMBL" id="KAH7867142.1"/>
    </source>
</evidence>